<keyword evidence="4" id="KW-1133">Transmembrane helix</keyword>
<feature type="region of interest" description="Disordered" evidence="3">
    <location>
        <begin position="1"/>
        <end position="61"/>
    </location>
</feature>
<evidence type="ECO:0000256" key="1">
    <source>
        <dbReference type="ARBA" id="ARBA00004370"/>
    </source>
</evidence>
<reference evidence="5" key="1">
    <citation type="submission" date="2022-08" db="EMBL/GenBank/DDBJ databases">
        <title>Whole genome sequencing of non-tuberculosis mycobacteria type-strains.</title>
        <authorList>
            <person name="Igarashi Y."/>
            <person name="Osugi A."/>
            <person name="Mitarai S."/>
        </authorList>
    </citation>
    <scope>NUCLEOTIDE SEQUENCE</scope>
    <source>
        <strain evidence="5">JCM 16369</strain>
    </source>
</reference>
<organism evidence="5 6">
    <name type="scientific">Mycolicibacterium crocinum</name>
    <dbReference type="NCBI Taxonomy" id="388459"/>
    <lineage>
        <taxon>Bacteria</taxon>
        <taxon>Bacillati</taxon>
        <taxon>Actinomycetota</taxon>
        <taxon>Actinomycetes</taxon>
        <taxon>Mycobacteriales</taxon>
        <taxon>Mycobacteriaceae</taxon>
        <taxon>Mycolicibacterium</taxon>
    </lineage>
</organism>
<evidence type="ECO:0008006" key="7">
    <source>
        <dbReference type="Google" id="ProtNLM"/>
    </source>
</evidence>
<name>A0ABY3TFJ3_9MYCO</name>
<dbReference type="PANTHER" id="PTHR37042:SF4">
    <property type="entry name" value="OUTER MEMBRANE PROTEIN RV1973"/>
    <property type="match status" value="1"/>
</dbReference>
<feature type="transmembrane region" description="Helical" evidence="4">
    <location>
        <begin position="71"/>
        <end position="94"/>
    </location>
</feature>
<keyword evidence="6" id="KW-1185">Reference proteome</keyword>
<dbReference type="EMBL" id="CP092362">
    <property type="protein sequence ID" value="ULN40229.1"/>
    <property type="molecule type" value="Genomic_DNA"/>
</dbReference>
<sequence length="240" mass="25474">MSSDKTTSPEPGAEKEAKGTDVTVVDEDSSATELDTAGGEEATENGDTVTEPDTQAPAARGGALGWAGRHWAAIVLVVLLVASAGAAGGVYFWLYRADQQAFGLSLFSTNVNNQIQERQKQVTDAARDGTVALLSYAPESLDKDLANAKSHLTGEFLKYYSQFTDQIVAPAAKQKGVKTEATVARAAVSELHPNDATVLVFVNQVTTSKDRPDPALATSSVMVKLTKTDGRWLISEFNPI</sequence>
<comment type="subcellular location">
    <subcellularLocation>
        <location evidence="1">Membrane</location>
    </subcellularLocation>
</comment>
<evidence type="ECO:0000256" key="2">
    <source>
        <dbReference type="ARBA" id="ARBA00023136"/>
    </source>
</evidence>
<proteinExistence type="predicted"/>
<evidence type="ECO:0000256" key="3">
    <source>
        <dbReference type="SAM" id="MobiDB-lite"/>
    </source>
</evidence>
<evidence type="ECO:0000313" key="6">
    <source>
        <dbReference type="Proteomes" id="UP001055337"/>
    </source>
</evidence>
<protein>
    <recommendedName>
        <fullName evidence="7">Twin-arginine translocation pathway signal</fullName>
    </recommendedName>
</protein>
<keyword evidence="2 4" id="KW-0472">Membrane</keyword>
<evidence type="ECO:0000256" key="4">
    <source>
        <dbReference type="SAM" id="Phobius"/>
    </source>
</evidence>
<accession>A0ABY3TFJ3</accession>
<dbReference type="PANTHER" id="PTHR37042">
    <property type="entry name" value="OUTER MEMBRANE PROTEIN RV1973"/>
    <property type="match status" value="1"/>
</dbReference>
<dbReference type="RefSeq" id="WP_240177056.1">
    <property type="nucleotide sequence ID" value="NZ_CP092362.2"/>
</dbReference>
<evidence type="ECO:0000313" key="5">
    <source>
        <dbReference type="EMBL" id="ULN40229.1"/>
    </source>
</evidence>
<dbReference type="Proteomes" id="UP001055337">
    <property type="component" value="Chromosome"/>
</dbReference>
<keyword evidence="4" id="KW-0812">Transmembrane</keyword>
<gene>
    <name evidence="5" type="ORF">MI149_21460</name>
</gene>